<keyword evidence="4" id="KW-0285">Flavoprotein</keyword>
<dbReference type="GO" id="GO:0071949">
    <property type="term" value="F:FAD binding"/>
    <property type="evidence" value="ECO:0007669"/>
    <property type="project" value="InterPro"/>
</dbReference>
<dbReference type="GO" id="GO:0009229">
    <property type="term" value="P:thiamine diphosphate biosynthetic process"/>
    <property type="evidence" value="ECO:0007669"/>
    <property type="project" value="UniProtKB-UniPathway"/>
</dbReference>
<dbReference type="GO" id="GO:0003884">
    <property type="term" value="F:D-amino-acid oxidase activity"/>
    <property type="evidence" value="ECO:0007669"/>
    <property type="project" value="InterPro"/>
</dbReference>
<comment type="cofactor">
    <cofactor evidence="1">
        <name>FAD</name>
        <dbReference type="ChEBI" id="CHEBI:57692"/>
    </cofactor>
</comment>
<proteinExistence type="inferred from homology"/>
<keyword evidence="5" id="KW-0274">FAD</keyword>
<dbReference type="Gene3D" id="3.30.9.10">
    <property type="entry name" value="D-Amino Acid Oxidase, subunit A, domain 2"/>
    <property type="match status" value="1"/>
</dbReference>
<dbReference type="GO" id="GO:0046416">
    <property type="term" value="P:D-amino acid metabolic process"/>
    <property type="evidence" value="ECO:0007669"/>
    <property type="project" value="InterPro"/>
</dbReference>
<dbReference type="AlphaFoldDB" id="A0A0F9UPU7"/>
<evidence type="ECO:0000259" key="8">
    <source>
        <dbReference type="Pfam" id="PF01266"/>
    </source>
</evidence>
<gene>
    <name evidence="9" type="ORF">LCGC14_0238480</name>
</gene>
<dbReference type="Pfam" id="PF01266">
    <property type="entry name" value="DAO"/>
    <property type="match status" value="1"/>
</dbReference>
<dbReference type="PANTHER" id="PTHR11530:SF11">
    <property type="entry name" value="D-ASPARTATE OXIDASE"/>
    <property type="match status" value="1"/>
</dbReference>
<comment type="pathway">
    <text evidence="2">Cofactor biosynthesis; thiamine diphosphate biosynthesis.</text>
</comment>
<dbReference type="PANTHER" id="PTHR11530">
    <property type="entry name" value="D-AMINO ACID OXIDASE"/>
    <property type="match status" value="1"/>
</dbReference>
<accession>A0A0F9UPU7</accession>
<dbReference type="InterPro" id="IPR023209">
    <property type="entry name" value="DAO"/>
</dbReference>
<evidence type="ECO:0000256" key="4">
    <source>
        <dbReference type="ARBA" id="ARBA00022630"/>
    </source>
</evidence>
<dbReference type="InterPro" id="IPR006076">
    <property type="entry name" value="FAD-dep_OxRdtase"/>
</dbReference>
<comment type="caution">
    <text evidence="9">The sequence shown here is derived from an EMBL/GenBank/DDBJ whole genome shotgun (WGS) entry which is preliminary data.</text>
</comment>
<evidence type="ECO:0000256" key="6">
    <source>
        <dbReference type="ARBA" id="ARBA00022977"/>
    </source>
</evidence>
<dbReference type="SUPFAM" id="SSF51971">
    <property type="entry name" value="Nucleotide-binding domain"/>
    <property type="match status" value="1"/>
</dbReference>
<organism evidence="9">
    <name type="scientific">marine sediment metagenome</name>
    <dbReference type="NCBI Taxonomy" id="412755"/>
    <lineage>
        <taxon>unclassified sequences</taxon>
        <taxon>metagenomes</taxon>
        <taxon>ecological metagenomes</taxon>
    </lineage>
</organism>
<keyword evidence="7" id="KW-0560">Oxidoreductase</keyword>
<name>A0A0F9UPU7_9ZZZZ</name>
<reference evidence="9" key="1">
    <citation type="journal article" date="2015" name="Nature">
        <title>Complex archaea that bridge the gap between prokaryotes and eukaryotes.</title>
        <authorList>
            <person name="Spang A."/>
            <person name="Saw J.H."/>
            <person name="Jorgensen S.L."/>
            <person name="Zaremba-Niedzwiedzka K."/>
            <person name="Martijn J."/>
            <person name="Lind A.E."/>
            <person name="van Eijk R."/>
            <person name="Schleper C."/>
            <person name="Guy L."/>
            <person name="Ettema T.J."/>
        </authorList>
    </citation>
    <scope>NUCLEOTIDE SEQUENCE</scope>
</reference>
<sequence>MQIAVLGAGVAGLASATVLAERGASVTVFERGAAIGEGAASRLAGAMLAPWCERESAEAEVVRLGAGAADWWAARVPGVARQGSLVLAPPRDRAELDRFARRTDHFDRVGGEEIAELEPSLAGRFQAGLLFAEEAHLCPRCALKALARRLEGMGVAFHFGEDGRAASAGFETVIDCRGFAAREALPELRGVRGEMVLLRTAEVMLSRPVRLLHPRQPIYVVPRVDGIFMVGATMIESENRGAITLRSAVELLSAAYALHPAFAEAEILETGVGIRPAFPDNLPRVTRQGRVISVNGLYRHGFLLAPDVAGRAADLALGKSGRVAA</sequence>
<evidence type="ECO:0000256" key="1">
    <source>
        <dbReference type="ARBA" id="ARBA00001974"/>
    </source>
</evidence>
<dbReference type="EMBL" id="LAZR01000118">
    <property type="protein sequence ID" value="KKN89517.1"/>
    <property type="molecule type" value="Genomic_DNA"/>
</dbReference>
<dbReference type="GO" id="GO:0009228">
    <property type="term" value="P:thiamine biosynthetic process"/>
    <property type="evidence" value="ECO:0007669"/>
    <property type="project" value="UniProtKB-KW"/>
</dbReference>
<dbReference type="SUPFAM" id="SSF54373">
    <property type="entry name" value="FAD-linked reductases, C-terminal domain"/>
    <property type="match status" value="1"/>
</dbReference>
<dbReference type="InterPro" id="IPR012727">
    <property type="entry name" value="Gly_oxidase_ThiO"/>
</dbReference>
<dbReference type="PRINTS" id="PR00411">
    <property type="entry name" value="PNDRDTASEI"/>
</dbReference>
<evidence type="ECO:0000256" key="7">
    <source>
        <dbReference type="ARBA" id="ARBA00023002"/>
    </source>
</evidence>
<dbReference type="InterPro" id="IPR036188">
    <property type="entry name" value="FAD/NAD-bd_sf"/>
</dbReference>
<keyword evidence="6" id="KW-0784">Thiamine biosynthesis</keyword>
<evidence type="ECO:0000256" key="2">
    <source>
        <dbReference type="ARBA" id="ARBA00004948"/>
    </source>
</evidence>
<comment type="similarity">
    <text evidence="3">Belongs to the DAMOX/DASOX family.</text>
</comment>
<dbReference type="NCBIfam" id="TIGR02352">
    <property type="entry name" value="thiamin_ThiO"/>
    <property type="match status" value="1"/>
</dbReference>
<evidence type="ECO:0000256" key="5">
    <source>
        <dbReference type="ARBA" id="ARBA00022827"/>
    </source>
</evidence>
<evidence type="ECO:0000313" key="9">
    <source>
        <dbReference type="EMBL" id="KKN89517.1"/>
    </source>
</evidence>
<feature type="domain" description="FAD dependent oxidoreductase" evidence="8">
    <location>
        <begin position="3"/>
        <end position="314"/>
    </location>
</feature>
<evidence type="ECO:0000256" key="3">
    <source>
        <dbReference type="ARBA" id="ARBA00006730"/>
    </source>
</evidence>
<dbReference type="UniPathway" id="UPA00060"/>
<dbReference type="Gene3D" id="3.50.50.60">
    <property type="entry name" value="FAD/NAD(P)-binding domain"/>
    <property type="match status" value="1"/>
</dbReference>
<protein>
    <recommendedName>
        <fullName evidence="8">FAD dependent oxidoreductase domain-containing protein</fullName>
    </recommendedName>
</protein>